<dbReference type="AlphaFoldDB" id="A0AAV4QJH5"/>
<proteinExistence type="predicted"/>
<evidence type="ECO:0000313" key="2">
    <source>
        <dbReference type="Proteomes" id="UP001054945"/>
    </source>
</evidence>
<protein>
    <submittedName>
        <fullName evidence="1">Uncharacterized protein</fullName>
    </submittedName>
</protein>
<accession>A0AAV4QJH5</accession>
<name>A0AAV4QJH5_CAEEX</name>
<comment type="caution">
    <text evidence="1">The sequence shown here is derived from an EMBL/GenBank/DDBJ whole genome shotgun (WGS) entry which is preliminary data.</text>
</comment>
<sequence>MNSVDAQQIPHFQNGEYTWNYQLTTRPNLFLYFGKLQNERIGFWKNKKVVKVHNNSPKPHKKRREKFGIWMSYGHAKSEWPWNRTKTKKKKDGNHKHWEIAVTFPLVEKYAFKIQPEMRTSFC</sequence>
<keyword evidence="2" id="KW-1185">Reference proteome</keyword>
<reference evidence="1 2" key="1">
    <citation type="submission" date="2021-06" db="EMBL/GenBank/DDBJ databases">
        <title>Caerostris extrusa draft genome.</title>
        <authorList>
            <person name="Kono N."/>
            <person name="Arakawa K."/>
        </authorList>
    </citation>
    <scope>NUCLEOTIDE SEQUENCE [LARGE SCALE GENOMIC DNA]</scope>
</reference>
<evidence type="ECO:0000313" key="1">
    <source>
        <dbReference type="EMBL" id="GIY10208.1"/>
    </source>
</evidence>
<dbReference type="Proteomes" id="UP001054945">
    <property type="component" value="Unassembled WGS sequence"/>
</dbReference>
<dbReference type="EMBL" id="BPLR01006493">
    <property type="protein sequence ID" value="GIY10208.1"/>
    <property type="molecule type" value="Genomic_DNA"/>
</dbReference>
<gene>
    <name evidence="1" type="ORF">CEXT_49931</name>
</gene>
<organism evidence="1 2">
    <name type="scientific">Caerostris extrusa</name>
    <name type="common">Bark spider</name>
    <name type="synonym">Caerostris bankana</name>
    <dbReference type="NCBI Taxonomy" id="172846"/>
    <lineage>
        <taxon>Eukaryota</taxon>
        <taxon>Metazoa</taxon>
        <taxon>Ecdysozoa</taxon>
        <taxon>Arthropoda</taxon>
        <taxon>Chelicerata</taxon>
        <taxon>Arachnida</taxon>
        <taxon>Araneae</taxon>
        <taxon>Araneomorphae</taxon>
        <taxon>Entelegynae</taxon>
        <taxon>Araneoidea</taxon>
        <taxon>Araneidae</taxon>
        <taxon>Caerostris</taxon>
    </lineage>
</organism>